<proteinExistence type="predicted"/>
<feature type="compositionally biased region" description="Basic and acidic residues" evidence="1">
    <location>
        <begin position="40"/>
        <end position="59"/>
    </location>
</feature>
<reference evidence="3" key="1">
    <citation type="journal article" date="2019" name="Int. J. Syst. Evol. Microbiol.">
        <title>The Global Catalogue of Microorganisms (GCM) 10K type strain sequencing project: providing services to taxonomists for standard genome sequencing and annotation.</title>
        <authorList>
            <consortium name="The Broad Institute Genomics Platform"/>
            <consortium name="The Broad Institute Genome Sequencing Center for Infectious Disease"/>
            <person name="Wu L."/>
            <person name="Ma J."/>
        </authorList>
    </citation>
    <scope>NUCLEOTIDE SEQUENCE [LARGE SCALE GENOMIC DNA]</scope>
    <source>
        <strain evidence="3">JCM 32105</strain>
    </source>
</reference>
<evidence type="ECO:0008006" key="4">
    <source>
        <dbReference type="Google" id="ProtNLM"/>
    </source>
</evidence>
<comment type="caution">
    <text evidence="2">The sequence shown here is derived from an EMBL/GenBank/DDBJ whole genome shotgun (WGS) entry which is preliminary data.</text>
</comment>
<feature type="region of interest" description="Disordered" evidence="1">
    <location>
        <begin position="39"/>
        <end position="59"/>
    </location>
</feature>
<dbReference type="RefSeq" id="WP_345079902.1">
    <property type="nucleotide sequence ID" value="NZ_BAABFA010000008.1"/>
</dbReference>
<dbReference type="Proteomes" id="UP001500067">
    <property type="component" value="Unassembled WGS sequence"/>
</dbReference>
<organism evidence="2 3">
    <name type="scientific">Nemorincola caseinilytica</name>
    <dbReference type="NCBI Taxonomy" id="2054315"/>
    <lineage>
        <taxon>Bacteria</taxon>
        <taxon>Pseudomonadati</taxon>
        <taxon>Bacteroidota</taxon>
        <taxon>Chitinophagia</taxon>
        <taxon>Chitinophagales</taxon>
        <taxon>Chitinophagaceae</taxon>
        <taxon>Nemorincola</taxon>
    </lineage>
</organism>
<evidence type="ECO:0000313" key="3">
    <source>
        <dbReference type="Proteomes" id="UP001500067"/>
    </source>
</evidence>
<dbReference type="EMBL" id="BAABFA010000008">
    <property type="protein sequence ID" value="GAA4463310.1"/>
    <property type="molecule type" value="Genomic_DNA"/>
</dbReference>
<protein>
    <recommendedName>
        <fullName evidence="4">Antitoxin ParD1/3/4</fullName>
    </recommendedName>
</protein>
<accession>A0ABP8NAS0</accession>
<evidence type="ECO:0000256" key="1">
    <source>
        <dbReference type="SAM" id="MobiDB-lite"/>
    </source>
</evidence>
<keyword evidence="3" id="KW-1185">Reference proteome</keyword>
<evidence type="ECO:0000313" key="2">
    <source>
        <dbReference type="EMBL" id="GAA4463310.1"/>
    </source>
</evidence>
<gene>
    <name evidence="2" type="ORF">GCM10023093_11470</name>
</gene>
<sequence>MNNDISAIDDPNEHLSENEQVMALKTAINEGQISGVAQHFDPKEHLQTLKERKDLDTRS</sequence>
<name>A0ABP8NAS0_9BACT</name>